<dbReference type="EMBL" id="BMIB01000003">
    <property type="protein sequence ID" value="GGH71073.1"/>
    <property type="molecule type" value="Genomic_DNA"/>
</dbReference>
<feature type="transmembrane region" description="Helical" evidence="1">
    <location>
        <begin position="270"/>
        <end position="288"/>
    </location>
</feature>
<feature type="transmembrane region" description="Helical" evidence="1">
    <location>
        <begin position="240"/>
        <end position="264"/>
    </location>
</feature>
<dbReference type="Proteomes" id="UP000627292">
    <property type="component" value="Unassembled WGS sequence"/>
</dbReference>
<feature type="transmembrane region" description="Helical" evidence="1">
    <location>
        <begin position="214"/>
        <end position="233"/>
    </location>
</feature>
<reference evidence="3" key="1">
    <citation type="journal article" date="2014" name="Int. J. Syst. Evol. Microbiol.">
        <title>Complete genome sequence of Corynebacterium casei LMG S-19264T (=DSM 44701T), isolated from a smear-ripened cheese.</title>
        <authorList>
            <consortium name="US DOE Joint Genome Institute (JGI-PGF)"/>
            <person name="Walter F."/>
            <person name="Albersmeier A."/>
            <person name="Kalinowski J."/>
            <person name="Ruckert C."/>
        </authorList>
    </citation>
    <scope>NUCLEOTIDE SEQUENCE</scope>
    <source>
        <strain evidence="3">CGMCC 1.15290</strain>
    </source>
</reference>
<reference evidence="3" key="2">
    <citation type="submission" date="2020-09" db="EMBL/GenBank/DDBJ databases">
        <authorList>
            <person name="Sun Q."/>
            <person name="Zhou Y."/>
        </authorList>
    </citation>
    <scope>NUCLEOTIDE SEQUENCE</scope>
    <source>
        <strain evidence="3">CGMCC 1.15290</strain>
    </source>
</reference>
<dbReference type="PANTHER" id="PTHR22911">
    <property type="entry name" value="ACYL-MALONYL CONDENSING ENZYME-RELATED"/>
    <property type="match status" value="1"/>
</dbReference>
<gene>
    <name evidence="3" type="primary">fjo20</name>
    <name evidence="3" type="ORF">GCM10011379_30030</name>
</gene>
<dbReference type="InterPro" id="IPR000620">
    <property type="entry name" value="EamA_dom"/>
</dbReference>
<evidence type="ECO:0000313" key="4">
    <source>
        <dbReference type="Proteomes" id="UP000627292"/>
    </source>
</evidence>
<evidence type="ECO:0000256" key="1">
    <source>
        <dbReference type="SAM" id="Phobius"/>
    </source>
</evidence>
<keyword evidence="1" id="KW-0472">Membrane</keyword>
<proteinExistence type="predicted"/>
<protein>
    <submittedName>
        <fullName evidence="3">Permease</fullName>
    </submittedName>
</protein>
<feature type="domain" description="EamA" evidence="2">
    <location>
        <begin position="5"/>
        <end position="142"/>
    </location>
</feature>
<feature type="transmembrane region" description="Helical" evidence="1">
    <location>
        <begin position="32"/>
        <end position="52"/>
    </location>
</feature>
<keyword evidence="4" id="KW-1185">Reference proteome</keyword>
<organism evidence="3 4">
    <name type="scientific">Filimonas zeae</name>
    <dbReference type="NCBI Taxonomy" id="1737353"/>
    <lineage>
        <taxon>Bacteria</taxon>
        <taxon>Pseudomonadati</taxon>
        <taxon>Bacteroidota</taxon>
        <taxon>Chitinophagia</taxon>
        <taxon>Chitinophagales</taxon>
        <taxon>Chitinophagaceae</taxon>
        <taxon>Filimonas</taxon>
    </lineage>
</organism>
<dbReference type="AlphaFoldDB" id="A0A917J0R0"/>
<feature type="transmembrane region" description="Helical" evidence="1">
    <location>
        <begin position="189"/>
        <end position="208"/>
    </location>
</feature>
<dbReference type="Pfam" id="PF00892">
    <property type="entry name" value="EamA"/>
    <property type="match status" value="2"/>
</dbReference>
<dbReference type="SUPFAM" id="SSF103481">
    <property type="entry name" value="Multidrug resistance efflux transporter EmrE"/>
    <property type="match status" value="2"/>
</dbReference>
<dbReference type="PANTHER" id="PTHR22911:SF137">
    <property type="entry name" value="SOLUTE CARRIER FAMILY 35 MEMBER G2-RELATED"/>
    <property type="match status" value="1"/>
</dbReference>
<feature type="domain" description="EamA" evidence="2">
    <location>
        <begin position="155"/>
        <end position="284"/>
    </location>
</feature>
<keyword evidence="1" id="KW-1133">Transmembrane helix</keyword>
<evidence type="ECO:0000313" key="3">
    <source>
        <dbReference type="EMBL" id="GGH71073.1"/>
    </source>
</evidence>
<dbReference type="GO" id="GO:0016020">
    <property type="term" value="C:membrane"/>
    <property type="evidence" value="ECO:0007669"/>
    <property type="project" value="InterPro"/>
</dbReference>
<dbReference type="InterPro" id="IPR037185">
    <property type="entry name" value="EmrE-like"/>
</dbReference>
<feature type="transmembrane region" description="Helical" evidence="1">
    <location>
        <begin position="7"/>
        <end position="26"/>
    </location>
</feature>
<name>A0A917J0R0_9BACT</name>
<feature type="transmembrane region" description="Helical" evidence="1">
    <location>
        <begin position="73"/>
        <end position="92"/>
    </location>
</feature>
<dbReference type="RefSeq" id="WP_188953640.1">
    <property type="nucleotide sequence ID" value="NZ_BMIB01000003.1"/>
</dbReference>
<accession>A0A917J0R0</accession>
<feature type="transmembrane region" description="Helical" evidence="1">
    <location>
        <begin position="129"/>
        <end position="146"/>
    </location>
</feature>
<keyword evidence="1" id="KW-0812">Transmembrane</keyword>
<sequence length="297" mass="31690">MKKLKGIVYIAVGAASYGILATFVKVAGKEGYTTALITFAQYITGFVVLALADTLRKKQLPASATPPGKNETWKLIAGGTCLGLTSTFYYLSVQYLPVSVSIILLMQTVWIGILADCIRSRQLPRAGQLAVIAIVLTGTALATGLTHAEAQWNLKGCVYGLLAAVCYTGSMYAANHIAPQQPLFYRSKLLVLGGMLAVIAFWNIHIIQEFQAGVFTWGLLLGLFGTILPPLLFSKGFPSVGLGLGSILAAIEIPISIATAHWVLHEAVSGLQIVGCIIILAGIAAQHLRIPALYRKH</sequence>
<feature type="transmembrane region" description="Helical" evidence="1">
    <location>
        <begin position="98"/>
        <end position="117"/>
    </location>
</feature>
<evidence type="ECO:0000259" key="2">
    <source>
        <dbReference type="Pfam" id="PF00892"/>
    </source>
</evidence>
<comment type="caution">
    <text evidence="3">The sequence shown here is derived from an EMBL/GenBank/DDBJ whole genome shotgun (WGS) entry which is preliminary data.</text>
</comment>
<feature type="transmembrane region" description="Helical" evidence="1">
    <location>
        <begin position="158"/>
        <end position="177"/>
    </location>
</feature>